<evidence type="ECO:0000256" key="7">
    <source>
        <dbReference type="RuleBase" id="RU365085"/>
    </source>
</evidence>
<dbReference type="GO" id="GO:0006506">
    <property type="term" value="P:GPI anchor biosynthetic process"/>
    <property type="evidence" value="ECO:0007669"/>
    <property type="project" value="TreeGrafter"/>
</dbReference>
<name>A0A286UTG0_9AGAM</name>
<dbReference type="GO" id="GO:0016757">
    <property type="term" value="F:glycosyltransferase activity"/>
    <property type="evidence" value="ECO:0007669"/>
    <property type="project" value="UniProtKB-KW"/>
</dbReference>
<dbReference type="FunCoup" id="A0A286UTG0">
    <property type="interactions" value="21"/>
</dbReference>
<dbReference type="OrthoDB" id="2014333at2759"/>
<dbReference type="Proteomes" id="UP000217199">
    <property type="component" value="Unassembled WGS sequence"/>
</dbReference>
<evidence type="ECO:0000256" key="4">
    <source>
        <dbReference type="ARBA" id="ARBA00022824"/>
    </source>
</evidence>
<keyword evidence="4 7" id="KW-0256">Endoplasmic reticulum</keyword>
<sequence length="95" mass="10657">MTRLTRFAAWSGVFTVVYALVWLRVLSVPFLDASIVEQLLPVIPWWLLVSFGSYSLASLGLGLYTFNDTPDAYEELMKEIAEAKNDLRAKGVTVD</sequence>
<keyword evidence="5 7" id="KW-1133">Transmembrane helix</keyword>
<dbReference type="GO" id="GO:0033185">
    <property type="term" value="C:dolichol-phosphate-mannose synthase complex"/>
    <property type="evidence" value="ECO:0007669"/>
    <property type="project" value="TreeGrafter"/>
</dbReference>
<evidence type="ECO:0000313" key="9">
    <source>
        <dbReference type="Proteomes" id="UP000217199"/>
    </source>
</evidence>
<feature type="transmembrane region" description="Helical" evidence="7">
    <location>
        <begin position="45"/>
        <end position="66"/>
    </location>
</feature>
<comment type="caution">
    <text evidence="8">The sequence shown here is derived from an EMBL/GenBank/DDBJ whole genome shotgun (WGS) entry which is preliminary data.</text>
</comment>
<dbReference type="AlphaFoldDB" id="A0A286UTG0"/>
<keyword evidence="8" id="KW-0808">Transferase</keyword>
<comment type="similarity">
    <text evidence="2 7">Belongs to the DPM3 family.</text>
</comment>
<comment type="pathway">
    <text evidence="7">Protein modification; protein glycosylation.</text>
</comment>
<organism evidence="8 9">
    <name type="scientific">Pyrrhoderma noxium</name>
    <dbReference type="NCBI Taxonomy" id="2282107"/>
    <lineage>
        <taxon>Eukaryota</taxon>
        <taxon>Fungi</taxon>
        <taxon>Dikarya</taxon>
        <taxon>Basidiomycota</taxon>
        <taxon>Agaricomycotina</taxon>
        <taxon>Agaricomycetes</taxon>
        <taxon>Hymenochaetales</taxon>
        <taxon>Hymenochaetaceae</taxon>
        <taxon>Pyrrhoderma</taxon>
    </lineage>
</organism>
<evidence type="ECO:0000313" key="8">
    <source>
        <dbReference type="EMBL" id="PAV22890.1"/>
    </source>
</evidence>
<keyword evidence="8" id="KW-0328">Glycosyltransferase</keyword>
<gene>
    <name evidence="8" type="ORF">PNOK_0284700</name>
</gene>
<evidence type="ECO:0000256" key="2">
    <source>
        <dbReference type="ARBA" id="ARBA00010430"/>
    </source>
</evidence>
<comment type="subcellular location">
    <subcellularLocation>
        <location evidence="1 7">Endoplasmic reticulum membrane</location>
        <topology evidence="1 7">Multi-pass membrane protein</topology>
    </subcellularLocation>
</comment>
<dbReference type="Pfam" id="PF08285">
    <property type="entry name" value="DPM3"/>
    <property type="match status" value="1"/>
</dbReference>
<dbReference type="PANTHER" id="PTHR16433:SF0">
    <property type="entry name" value="DOLICHOL-PHOSPHATE MANNOSYLTRANSFERASE SUBUNIT 3"/>
    <property type="match status" value="1"/>
</dbReference>
<dbReference type="UniPathway" id="UPA00378"/>
<evidence type="ECO:0000256" key="5">
    <source>
        <dbReference type="ARBA" id="ARBA00022989"/>
    </source>
</evidence>
<protein>
    <recommendedName>
        <fullName evidence="7">Dolichol-phosphate mannosyltransferase subunit 3</fullName>
    </recommendedName>
</protein>
<keyword evidence="9" id="KW-1185">Reference proteome</keyword>
<comment type="function">
    <text evidence="7">Stabilizer subunit of the dolichol-phosphate mannose (DPM) synthase complex; tethers catalytic subunit to the ER.</text>
</comment>
<dbReference type="STRING" id="2282107.A0A286UTG0"/>
<evidence type="ECO:0000256" key="1">
    <source>
        <dbReference type="ARBA" id="ARBA00004477"/>
    </source>
</evidence>
<proteinExistence type="inferred from homology"/>
<evidence type="ECO:0000256" key="6">
    <source>
        <dbReference type="ARBA" id="ARBA00023136"/>
    </source>
</evidence>
<dbReference type="InterPro" id="IPR013174">
    <property type="entry name" value="DPM3"/>
</dbReference>
<comment type="subunit">
    <text evidence="7">Component of the dolichol-phosphate mannose (DPM) synthase complex.</text>
</comment>
<dbReference type="GO" id="GO:0005789">
    <property type="term" value="C:endoplasmic reticulum membrane"/>
    <property type="evidence" value="ECO:0007669"/>
    <property type="project" value="UniProtKB-SubCell"/>
</dbReference>
<dbReference type="InParanoid" id="A0A286UTG0"/>
<dbReference type="EMBL" id="NBII01000002">
    <property type="protein sequence ID" value="PAV22890.1"/>
    <property type="molecule type" value="Genomic_DNA"/>
</dbReference>
<reference evidence="8 9" key="1">
    <citation type="journal article" date="2017" name="Mol. Ecol.">
        <title>Comparative and population genomic landscape of Phellinus noxius: A hypervariable fungus causing root rot in trees.</title>
        <authorList>
            <person name="Chung C.L."/>
            <person name="Lee T.J."/>
            <person name="Akiba M."/>
            <person name="Lee H.H."/>
            <person name="Kuo T.H."/>
            <person name="Liu D."/>
            <person name="Ke H.M."/>
            <person name="Yokoi T."/>
            <person name="Roa M.B."/>
            <person name="Lu M.J."/>
            <person name="Chang Y.Y."/>
            <person name="Ann P.J."/>
            <person name="Tsai J.N."/>
            <person name="Chen C.Y."/>
            <person name="Tzean S.S."/>
            <person name="Ota Y."/>
            <person name="Hattori T."/>
            <person name="Sahashi N."/>
            <person name="Liou R.F."/>
            <person name="Kikuchi T."/>
            <person name="Tsai I.J."/>
        </authorList>
    </citation>
    <scope>NUCLEOTIDE SEQUENCE [LARGE SCALE GENOMIC DNA]</scope>
    <source>
        <strain evidence="8 9">FFPRI411160</strain>
    </source>
</reference>
<accession>A0A286UTG0</accession>
<evidence type="ECO:0000256" key="3">
    <source>
        <dbReference type="ARBA" id="ARBA00022692"/>
    </source>
</evidence>
<keyword evidence="3 7" id="KW-0812">Transmembrane</keyword>
<feature type="transmembrane region" description="Helical" evidence="7">
    <location>
        <begin position="7"/>
        <end position="25"/>
    </location>
</feature>
<dbReference type="PANTHER" id="PTHR16433">
    <property type="entry name" value="DOLICHOL-PHOSPHATE MANNOSYLTRANSFERASE SUBUNIT 3"/>
    <property type="match status" value="1"/>
</dbReference>
<keyword evidence="6 7" id="KW-0472">Membrane</keyword>